<proteinExistence type="predicted"/>
<sequence>MGPREAGDQGRVPSGCASNSEPRYKITSNNNKMTSNARKAQAAVLGALGDGARVVACRNVQSRRRLANARREVSCPVDGDTVSRRRSRSWGVTAPMRCGDRPATLLALPARP</sequence>
<protein>
    <submittedName>
        <fullName evidence="1">Uncharacterized protein</fullName>
    </submittedName>
</protein>
<reference evidence="1" key="1">
    <citation type="submission" date="2023-05" db="EMBL/GenBank/DDBJ databases">
        <authorList>
            <consortium name="ELIXIR-Norway"/>
        </authorList>
    </citation>
    <scope>NUCLEOTIDE SEQUENCE</scope>
</reference>
<dbReference type="EMBL" id="OX596101">
    <property type="protein sequence ID" value="CAI9697795.1"/>
    <property type="molecule type" value="Genomic_DNA"/>
</dbReference>
<name>A0ACB0EB00_RANTA</name>
<evidence type="ECO:0000313" key="1">
    <source>
        <dbReference type="EMBL" id="CAI9697795.1"/>
    </source>
</evidence>
<gene>
    <name evidence="1" type="ORF">MRATA1EN3_LOCUS9008</name>
</gene>
<organism evidence="1 2">
    <name type="scientific">Rangifer tarandus platyrhynchus</name>
    <name type="common">Svalbard reindeer</name>
    <dbReference type="NCBI Taxonomy" id="3082113"/>
    <lineage>
        <taxon>Eukaryota</taxon>
        <taxon>Metazoa</taxon>
        <taxon>Chordata</taxon>
        <taxon>Craniata</taxon>
        <taxon>Vertebrata</taxon>
        <taxon>Euteleostomi</taxon>
        <taxon>Mammalia</taxon>
        <taxon>Eutheria</taxon>
        <taxon>Laurasiatheria</taxon>
        <taxon>Artiodactyla</taxon>
        <taxon>Ruminantia</taxon>
        <taxon>Pecora</taxon>
        <taxon>Cervidae</taxon>
        <taxon>Odocoileinae</taxon>
        <taxon>Rangifer</taxon>
    </lineage>
</organism>
<evidence type="ECO:0000313" key="2">
    <source>
        <dbReference type="Proteomes" id="UP001162501"/>
    </source>
</evidence>
<accession>A0ACB0EB00</accession>
<dbReference type="Proteomes" id="UP001162501">
    <property type="component" value="Chromosome 17"/>
</dbReference>